<evidence type="ECO:0000313" key="1">
    <source>
        <dbReference type="EMBL" id="KMV15915.1"/>
    </source>
</evidence>
<dbReference type="EMBL" id="LFOD01000025">
    <property type="protein sequence ID" value="KMV15915.1"/>
    <property type="molecule type" value="Genomic_DNA"/>
</dbReference>
<gene>
    <name evidence="1" type="ORF">ACT17_22725</name>
</gene>
<dbReference type="RefSeq" id="WP_048896174.1">
    <property type="nucleotide sequence ID" value="NZ_LFOD01000025.1"/>
</dbReference>
<evidence type="ECO:0000313" key="2">
    <source>
        <dbReference type="Proteomes" id="UP000037594"/>
    </source>
</evidence>
<proteinExistence type="predicted"/>
<dbReference type="PATRIC" id="fig|451644.5.peg.4690"/>
<name>A0A0J8U647_9MYCO</name>
<dbReference type="OrthoDB" id="9999238at2"/>
<protein>
    <submittedName>
        <fullName evidence="1">Uncharacterized protein</fullName>
    </submittedName>
</protein>
<dbReference type="Proteomes" id="UP000037594">
    <property type="component" value="Unassembled WGS sequence"/>
</dbReference>
<comment type="caution">
    <text evidence="1">The sequence shown here is derived from an EMBL/GenBank/DDBJ whole genome shotgun (WGS) entry which is preliminary data.</text>
</comment>
<organism evidence="1 2">
    <name type="scientific">Mycolicibacterium conceptionense</name>
    <dbReference type="NCBI Taxonomy" id="451644"/>
    <lineage>
        <taxon>Bacteria</taxon>
        <taxon>Bacillati</taxon>
        <taxon>Actinomycetota</taxon>
        <taxon>Actinomycetes</taxon>
        <taxon>Mycobacteriales</taxon>
        <taxon>Mycobacteriaceae</taxon>
        <taxon>Mycolicibacterium</taxon>
    </lineage>
</organism>
<dbReference type="AlphaFoldDB" id="A0A0J8U647"/>
<reference evidence="1 2" key="1">
    <citation type="submission" date="2015-06" db="EMBL/GenBank/DDBJ databases">
        <title>Genome sequence of Mycobacterium conceptionense strain MLE.</title>
        <authorList>
            <person name="Greninger A.L."/>
            <person name="Cunningham G."/>
            <person name="Chiu C.Y."/>
            <person name="Miller S."/>
        </authorList>
    </citation>
    <scope>NUCLEOTIDE SEQUENCE [LARGE SCALE GENOMIC DNA]</scope>
    <source>
        <strain evidence="1 2">MLE</strain>
    </source>
</reference>
<sequence length="612" mass="66476">MSRTPKITRAARRIRDEHAIPLTVAKSIARALHKYDLLDDWPAGAVRRAVDRARQQHGKLTDSDAEIAVGFALLRPFDGTEPVSMGALIGDGPREPVYVDLSATAEPITLTGRSGVGKVNMPLTSALHTIEHYPLAQVYFFSETGTRPDPVPERLRIYGPLTGPDAVAEYVRDVTAEIARREALVSADPSHGSLPLLQLIAPIEVLQQLDDFGSPRAGVMPSGYASDLTLDPGTKWFADIAPVEPAKLADLEDSEELLRRMEEIVSGERSSGIHTVPDAHGTAAPPHWLADQVPPQPNGAAEYRRLILGRSAGDKSTPHAMVVGPSPKTSGRSAAAVKAMLDHDPDATVIYLGRVDEADAELLVGADTFDVRDGELVYSLFFDRLDELVSDRNEAPLEGGSSSLALAIIGPEANLPKYLVEYPERADRTRAVIARAANGWSAGVRLWVEVPAYDTIGIAEHEELETNFSHQVSLGELDQESVSALFPEEVADSDHRDPLHPKTDHRVEVAADGTLTFSCTAPVGASCREVCANGCEEYHAKDCDRTMADGGECNALLWLNGSGTELQTYTGELTDRSEWASGPIETWWDNYQELFLWRFAGEEGDEPSLMAK</sequence>
<accession>A0A0J8U647</accession>